<comment type="subcellular location">
    <subcellularLocation>
        <location evidence="1">Cell envelope</location>
    </subcellularLocation>
</comment>
<keyword evidence="7" id="KW-1185">Reference proteome</keyword>
<dbReference type="InterPro" id="IPR028082">
    <property type="entry name" value="Peripla_BP_I"/>
</dbReference>
<feature type="domain" description="Periplasmic binding protein" evidence="5">
    <location>
        <begin position="46"/>
        <end position="295"/>
    </location>
</feature>
<evidence type="ECO:0000313" key="6">
    <source>
        <dbReference type="EMBL" id="MBC5682626.1"/>
    </source>
</evidence>
<evidence type="ECO:0000313" key="7">
    <source>
        <dbReference type="Proteomes" id="UP000631576"/>
    </source>
</evidence>
<evidence type="ECO:0000256" key="1">
    <source>
        <dbReference type="ARBA" id="ARBA00004196"/>
    </source>
</evidence>
<dbReference type="Pfam" id="PF13407">
    <property type="entry name" value="Peripla_BP_4"/>
    <property type="match status" value="1"/>
</dbReference>
<dbReference type="EMBL" id="JACOPE010000001">
    <property type="protein sequence ID" value="MBC5682626.1"/>
    <property type="molecule type" value="Genomic_DNA"/>
</dbReference>
<dbReference type="SUPFAM" id="SSF53822">
    <property type="entry name" value="Periplasmic binding protein-like I"/>
    <property type="match status" value="1"/>
</dbReference>
<dbReference type="Gene3D" id="3.40.50.2300">
    <property type="match status" value="2"/>
</dbReference>
<reference evidence="6 7" key="1">
    <citation type="submission" date="2020-08" db="EMBL/GenBank/DDBJ databases">
        <title>Genome public.</title>
        <authorList>
            <person name="Liu C."/>
            <person name="Sun Q."/>
        </authorList>
    </citation>
    <scope>NUCLEOTIDE SEQUENCE [LARGE SCALE GENOMIC DNA]</scope>
    <source>
        <strain evidence="6 7">NSJ-13</strain>
    </source>
</reference>
<proteinExistence type="inferred from homology"/>
<evidence type="ECO:0000256" key="2">
    <source>
        <dbReference type="ARBA" id="ARBA00007639"/>
    </source>
</evidence>
<comment type="caution">
    <text evidence="6">The sequence shown here is derived from an EMBL/GenBank/DDBJ whole genome shotgun (WGS) entry which is preliminary data.</text>
</comment>
<keyword evidence="3" id="KW-0732">Signal</keyword>
<evidence type="ECO:0000259" key="5">
    <source>
        <dbReference type="Pfam" id="PF13407"/>
    </source>
</evidence>
<dbReference type="RefSeq" id="WP_118724792.1">
    <property type="nucleotide sequence ID" value="NZ_JACOPE010000001.1"/>
</dbReference>
<organism evidence="6 7">
    <name type="scientific">Ruminococcus hominis</name>
    <dbReference type="NCBI Taxonomy" id="2763065"/>
    <lineage>
        <taxon>Bacteria</taxon>
        <taxon>Bacillati</taxon>
        <taxon>Bacillota</taxon>
        <taxon>Clostridia</taxon>
        <taxon>Eubacteriales</taxon>
        <taxon>Oscillospiraceae</taxon>
        <taxon>Ruminococcus</taxon>
    </lineage>
</organism>
<name>A0ABR7G753_9FIRM</name>
<dbReference type="Proteomes" id="UP000631576">
    <property type="component" value="Unassembled WGS sequence"/>
</dbReference>
<keyword evidence="4" id="KW-0472">Membrane</keyword>
<evidence type="ECO:0000256" key="4">
    <source>
        <dbReference type="SAM" id="Phobius"/>
    </source>
</evidence>
<keyword evidence="4" id="KW-0812">Transmembrane</keyword>
<keyword evidence="4" id="KW-1133">Transmembrane helix</keyword>
<evidence type="ECO:0000256" key="3">
    <source>
        <dbReference type="ARBA" id="ARBA00022729"/>
    </source>
</evidence>
<dbReference type="PANTHER" id="PTHR46847:SF1">
    <property type="entry name" value="D-ALLOSE-BINDING PERIPLASMIC PROTEIN-RELATED"/>
    <property type="match status" value="1"/>
</dbReference>
<dbReference type="PANTHER" id="PTHR46847">
    <property type="entry name" value="D-ALLOSE-BINDING PERIPLASMIC PROTEIN-RELATED"/>
    <property type="match status" value="1"/>
</dbReference>
<accession>A0ABR7G753</accession>
<protein>
    <submittedName>
        <fullName evidence="6">Sugar ABC transporter substrate-binding protein</fullName>
    </submittedName>
</protein>
<sequence length="322" mass="36090">MKKNRYLLSVIVLAIWIAVIAFFLMILKQNHFEMLDFSDRHLVGASYMTMNNEFYKIVSEEISQKVEAEGDQLILRDPALSVDRQIEQIKEMLDMGIDVLVLTPVDWESLTDVLTEAKEKGVYIVVVDSNVKESALVDCTITSDNYAAGKMIGEYLVSQKQEAKVVLMEHSTAKSGKDRIKGFLDAIKGYDGIEIVDRVECEGQLEIAMPKMKEIIESGTRFDQVFCLNDLASVGVVAALDEKNMLDKVDVYGVDASPDAKALIKEGMMKATAAQFPSRIGKAAAEKIYDLLQGKSVEDYIYIPVELVEQSNVDTYSVERWQ</sequence>
<feature type="transmembrane region" description="Helical" evidence="4">
    <location>
        <begin position="6"/>
        <end position="27"/>
    </location>
</feature>
<comment type="similarity">
    <text evidence="2">Belongs to the bacterial solute-binding protein 2 family.</text>
</comment>
<gene>
    <name evidence="6" type="ORF">H8S40_03410</name>
</gene>
<dbReference type="CDD" id="cd19971">
    <property type="entry name" value="PBP1_ABC_sugar_binding-like"/>
    <property type="match status" value="1"/>
</dbReference>
<dbReference type="InterPro" id="IPR025997">
    <property type="entry name" value="SBP_2_dom"/>
</dbReference>